<keyword evidence="7 12" id="KW-1133">Transmembrane helix</keyword>
<organism evidence="13 14">
    <name type="scientific">Nocardioides zeae</name>
    <dbReference type="NCBI Taxonomy" id="1457234"/>
    <lineage>
        <taxon>Bacteria</taxon>
        <taxon>Bacillati</taxon>
        <taxon>Actinomycetota</taxon>
        <taxon>Actinomycetes</taxon>
        <taxon>Propionibacteriales</taxon>
        <taxon>Nocardioidaceae</taxon>
        <taxon>Nocardioides</taxon>
    </lineage>
</organism>
<comment type="similarity">
    <text evidence="2 12">Belongs to the CorA metal ion transporter (MIT) (TC 1.A.35) family.</text>
</comment>
<dbReference type="InterPro" id="IPR045861">
    <property type="entry name" value="CorA_cytoplasmic_dom"/>
</dbReference>
<dbReference type="Proteomes" id="UP000468687">
    <property type="component" value="Unassembled WGS sequence"/>
</dbReference>
<dbReference type="AlphaFoldDB" id="A0A6P0HP49"/>
<evidence type="ECO:0000256" key="2">
    <source>
        <dbReference type="ARBA" id="ARBA00009765"/>
    </source>
</evidence>
<dbReference type="EMBL" id="JAAGXA010000019">
    <property type="protein sequence ID" value="NEN80376.1"/>
    <property type="molecule type" value="Genomic_DNA"/>
</dbReference>
<proteinExistence type="inferred from homology"/>
<evidence type="ECO:0000256" key="3">
    <source>
        <dbReference type="ARBA" id="ARBA00022448"/>
    </source>
</evidence>
<comment type="function">
    <text evidence="11">Mediates influx of magnesium ions. Alternates between open and closed states. Activated by low cytoplasmic Mg(2+) levels. Inactive when cytoplasmic Mg(2+) levels are high.</text>
</comment>
<evidence type="ECO:0000256" key="6">
    <source>
        <dbReference type="ARBA" id="ARBA00022842"/>
    </source>
</evidence>
<evidence type="ECO:0000256" key="12">
    <source>
        <dbReference type="RuleBase" id="RU362010"/>
    </source>
</evidence>
<dbReference type="PANTHER" id="PTHR46494:SF1">
    <property type="entry name" value="CORA FAMILY METAL ION TRANSPORTER (EUROFUNG)"/>
    <property type="match status" value="1"/>
</dbReference>
<keyword evidence="14" id="KW-1185">Reference proteome</keyword>
<keyword evidence="5 12" id="KW-0812">Transmembrane</keyword>
<dbReference type="InterPro" id="IPR002523">
    <property type="entry name" value="MgTranspt_CorA/ZnTranspt_ZntB"/>
</dbReference>
<keyword evidence="9 12" id="KW-0472">Membrane</keyword>
<feature type="transmembrane region" description="Helical" evidence="12">
    <location>
        <begin position="347"/>
        <end position="367"/>
    </location>
</feature>
<dbReference type="InterPro" id="IPR045863">
    <property type="entry name" value="CorA_TM1_TM2"/>
</dbReference>
<name>A0A6P0HP49_9ACTN</name>
<dbReference type="SUPFAM" id="SSF143865">
    <property type="entry name" value="CorA soluble domain-like"/>
    <property type="match status" value="1"/>
</dbReference>
<evidence type="ECO:0000256" key="7">
    <source>
        <dbReference type="ARBA" id="ARBA00022989"/>
    </source>
</evidence>
<dbReference type="PANTHER" id="PTHR46494">
    <property type="entry name" value="CORA FAMILY METAL ION TRANSPORTER (EUROFUNG)"/>
    <property type="match status" value="1"/>
</dbReference>
<gene>
    <name evidence="12 13" type="primary">corA</name>
    <name evidence="13" type="ORF">G3T38_19145</name>
</gene>
<dbReference type="Gene3D" id="3.30.460.20">
    <property type="entry name" value="CorA soluble domain-like"/>
    <property type="match status" value="1"/>
</dbReference>
<evidence type="ECO:0000256" key="1">
    <source>
        <dbReference type="ARBA" id="ARBA00004651"/>
    </source>
</evidence>
<dbReference type="InterPro" id="IPR004488">
    <property type="entry name" value="Mg/Co-transport_prot_CorA"/>
</dbReference>
<comment type="catalytic activity">
    <reaction evidence="10">
        <text>Mg(2+)(in) = Mg(2+)(out)</text>
        <dbReference type="Rhea" id="RHEA:29827"/>
        <dbReference type="ChEBI" id="CHEBI:18420"/>
    </reaction>
</comment>
<dbReference type="Pfam" id="PF01544">
    <property type="entry name" value="CorA"/>
    <property type="match status" value="1"/>
</dbReference>
<dbReference type="CDD" id="cd12830">
    <property type="entry name" value="MtCorA-like"/>
    <property type="match status" value="1"/>
</dbReference>
<evidence type="ECO:0000256" key="5">
    <source>
        <dbReference type="ARBA" id="ARBA00022692"/>
    </source>
</evidence>
<keyword evidence="3 12" id="KW-0813">Transport</keyword>
<keyword evidence="4 12" id="KW-1003">Cell membrane</keyword>
<keyword evidence="6 12" id="KW-0460">Magnesium</keyword>
<evidence type="ECO:0000313" key="13">
    <source>
        <dbReference type="EMBL" id="NEN80376.1"/>
    </source>
</evidence>
<dbReference type="FunFam" id="1.20.58.340:FF:000004">
    <property type="entry name" value="Magnesium transport protein CorA"/>
    <property type="match status" value="1"/>
</dbReference>
<dbReference type="SUPFAM" id="SSF144083">
    <property type="entry name" value="Magnesium transport protein CorA, transmembrane region"/>
    <property type="match status" value="1"/>
</dbReference>
<keyword evidence="8 12" id="KW-0406">Ion transport</keyword>
<evidence type="ECO:0000313" key="14">
    <source>
        <dbReference type="Proteomes" id="UP000468687"/>
    </source>
</evidence>
<reference evidence="13 14" key="1">
    <citation type="journal article" date="2014" name="Int. J. Syst. Evol. Microbiol.">
        <title>Nocardioides zeae sp. nov., isolated from the stem of Zea mays.</title>
        <authorList>
            <person name="Glaeser S.P."/>
            <person name="McInroy J.A."/>
            <person name="Busse H.J."/>
            <person name="Kampfer P."/>
        </authorList>
    </citation>
    <scope>NUCLEOTIDE SEQUENCE [LARGE SCALE GENOMIC DNA]</scope>
    <source>
        <strain evidence="13 14">JCM 30728</strain>
    </source>
</reference>
<dbReference type="GO" id="GO:0050897">
    <property type="term" value="F:cobalt ion binding"/>
    <property type="evidence" value="ECO:0007669"/>
    <property type="project" value="TreeGrafter"/>
</dbReference>
<sequence>MSVPRRCTVNRRPFRPLVPGAAEPEVAVPPEQHGRSVIDSAVYVEGRRVASPGGLAATYRSLREHTEGTAWIGLYRPELHELASLAAEFDLHELAVEDAVVAHQRPKLERYDDTLFVVLRPARYVDEREEVEFGEVHVFVGPDFVISVRHSEAPDLAAVRQRLETDPDLLRLGPEAVLYAILDRVVDGYAPVVAGLENDIDEIEDEVFRGDPSVSRRIYELTREVVEFQRATRPLVAVVKGLAAGFGKYGVDEELRRYLRDVDDHLTVVVEQVDEFRQLLRDILTVNATLVAQQQNEEMKALSEHGIDQSEEVKRISSWAAILFAPTLVGGVYGMNFAEMPELDWRYGYPMALGMMLLVGLVLFLVFRRRGWL</sequence>
<accession>A0A6P0HP49</accession>
<dbReference type="NCBIfam" id="TIGR00383">
    <property type="entry name" value="corA"/>
    <property type="match status" value="1"/>
</dbReference>
<dbReference type="GO" id="GO:0015095">
    <property type="term" value="F:magnesium ion transmembrane transporter activity"/>
    <property type="evidence" value="ECO:0007669"/>
    <property type="project" value="UniProtKB-UniRule"/>
</dbReference>
<evidence type="ECO:0000256" key="8">
    <source>
        <dbReference type="ARBA" id="ARBA00023065"/>
    </source>
</evidence>
<dbReference type="Gene3D" id="1.20.58.340">
    <property type="entry name" value="Magnesium transport protein CorA, transmembrane region"/>
    <property type="match status" value="2"/>
</dbReference>
<evidence type="ECO:0000256" key="9">
    <source>
        <dbReference type="ARBA" id="ARBA00023136"/>
    </source>
</evidence>
<evidence type="ECO:0000256" key="11">
    <source>
        <dbReference type="ARBA" id="ARBA00045497"/>
    </source>
</evidence>
<dbReference type="GO" id="GO:0000287">
    <property type="term" value="F:magnesium ion binding"/>
    <property type="evidence" value="ECO:0007669"/>
    <property type="project" value="TreeGrafter"/>
</dbReference>
<protein>
    <recommendedName>
        <fullName evidence="12">Magnesium transport protein CorA</fullName>
    </recommendedName>
</protein>
<evidence type="ECO:0000256" key="10">
    <source>
        <dbReference type="ARBA" id="ARBA00034269"/>
    </source>
</evidence>
<comment type="caution">
    <text evidence="13">The sequence shown here is derived from an EMBL/GenBank/DDBJ whole genome shotgun (WGS) entry which is preliminary data.</text>
</comment>
<dbReference type="GO" id="GO:0005886">
    <property type="term" value="C:plasma membrane"/>
    <property type="evidence" value="ECO:0007669"/>
    <property type="project" value="UniProtKB-SubCell"/>
</dbReference>
<comment type="subcellular location">
    <subcellularLocation>
        <location evidence="1">Cell membrane</location>
        <topology evidence="1">Multi-pass membrane protein</topology>
    </subcellularLocation>
    <subcellularLocation>
        <location evidence="12">Membrane</location>
        <topology evidence="12">Multi-pass membrane protein</topology>
    </subcellularLocation>
</comment>
<dbReference type="GO" id="GO:0015087">
    <property type="term" value="F:cobalt ion transmembrane transporter activity"/>
    <property type="evidence" value="ECO:0007669"/>
    <property type="project" value="UniProtKB-UniRule"/>
</dbReference>
<feature type="transmembrane region" description="Helical" evidence="12">
    <location>
        <begin position="316"/>
        <end position="335"/>
    </location>
</feature>
<evidence type="ECO:0000256" key="4">
    <source>
        <dbReference type="ARBA" id="ARBA00022475"/>
    </source>
</evidence>